<keyword evidence="8" id="KW-0963">Cytoplasm</keyword>
<evidence type="ECO:0000256" key="6">
    <source>
        <dbReference type="ARBA" id="ARBA00023163"/>
    </source>
</evidence>
<keyword evidence="6 8" id="KW-0804">Transcription</keyword>
<sequence length="151" mass="16653">MNNETLSRVLEQADALCHERGVRLTEQRKSVLQLLCVSDKPLSAYELLEQMRGVVKNPAPSTVYRALDFLLEQGLAHKLESLHAYVGCAHPDHPHASQFLICDDCGEVAEVLDPSVAKSLKAAGKAVGFRTKRPVVELMGTCAQCIKKRDE</sequence>
<keyword evidence="10" id="KW-1185">Reference proteome</keyword>
<name>A0A7Z0VL18_9GAMM</name>
<dbReference type="Gene3D" id="1.10.10.10">
    <property type="entry name" value="Winged helix-like DNA-binding domain superfamily/Winged helix DNA-binding domain"/>
    <property type="match status" value="1"/>
</dbReference>
<dbReference type="PANTHER" id="PTHR33202:SF6">
    <property type="entry name" value="ZINC UPTAKE REGULATION PROTEIN"/>
    <property type="match status" value="1"/>
</dbReference>
<dbReference type="GO" id="GO:0008270">
    <property type="term" value="F:zinc ion binding"/>
    <property type="evidence" value="ECO:0007669"/>
    <property type="project" value="TreeGrafter"/>
</dbReference>
<keyword evidence="2 8" id="KW-0678">Repressor</keyword>
<feature type="binding site" evidence="7">
    <location>
        <position position="105"/>
    </location>
    <ligand>
        <name>Zn(2+)</name>
        <dbReference type="ChEBI" id="CHEBI:29105"/>
    </ligand>
</feature>
<dbReference type="InterPro" id="IPR036390">
    <property type="entry name" value="WH_DNA-bd_sf"/>
</dbReference>
<dbReference type="GO" id="GO:1900376">
    <property type="term" value="P:regulation of secondary metabolite biosynthetic process"/>
    <property type="evidence" value="ECO:0007669"/>
    <property type="project" value="TreeGrafter"/>
</dbReference>
<gene>
    <name evidence="9" type="primary">zur_1</name>
    <name evidence="8" type="synonym">fur</name>
    <name evidence="9" type="ORF">CODIS_22990</name>
</gene>
<accession>A0A7Z0VL18</accession>
<evidence type="ECO:0000256" key="2">
    <source>
        <dbReference type="ARBA" id="ARBA00022491"/>
    </source>
</evidence>
<evidence type="ECO:0000256" key="3">
    <source>
        <dbReference type="ARBA" id="ARBA00022833"/>
    </source>
</evidence>
<comment type="similarity">
    <text evidence="1 8">Belongs to the Fur family.</text>
</comment>
<dbReference type="OrthoDB" id="9801127at2"/>
<dbReference type="RefSeq" id="WP_069124882.1">
    <property type="nucleotide sequence ID" value="NZ_MARB01000011.1"/>
</dbReference>
<evidence type="ECO:0000256" key="5">
    <source>
        <dbReference type="ARBA" id="ARBA00023125"/>
    </source>
</evidence>
<feature type="binding site" evidence="7">
    <location>
        <position position="102"/>
    </location>
    <ligand>
        <name>Zn(2+)</name>
        <dbReference type="ChEBI" id="CHEBI:29105"/>
    </ligand>
</feature>
<comment type="subunit">
    <text evidence="8">Homodimer.</text>
</comment>
<dbReference type="Proteomes" id="UP000094769">
    <property type="component" value="Unassembled WGS sequence"/>
</dbReference>
<comment type="caution">
    <text evidence="9">The sequence shown here is derived from an EMBL/GenBank/DDBJ whole genome shotgun (WGS) entry which is preliminary data.</text>
</comment>
<dbReference type="CDD" id="cd07153">
    <property type="entry name" value="Fur_like"/>
    <property type="match status" value="1"/>
</dbReference>
<dbReference type="PANTHER" id="PTHR33202">
    <property type="entry name" value="ZINC UPTAKE REGULATION PROTEIN"/>
    <property type="match status" value="1"/>
</dbReference>
<dbReference type="EMBL" id="MARB01000011">
    <property type="protein sequence ID" value="ODJ87587.1"/>
    <property type="molecule type" value="Genomic_DNA"/>
</dbReference>
<keyword evidence="8" id="KW-0408">Iron</keyword>
<evidence type="ECO:0000256" key="4">
    <source>
        <dbReference type="ARBA" id="ARBA00023015"/>
    </source>
</evidence>
<dbReference type="GO" id="GO:0003700">
    <property type="term" value="F:DNA-binding transcription factor activity"/>
    <property type="evidence" value="ECO:0007669"/>
    <property type="project" value="UniProtKB-UniRule"/>
</dbReference>
<dbReference type="SUPFAM" id="SSF46785">
    <property type="entry name" value="Winged helix' DNA-binding domain"/>
    <property type="match status" value="1"/>
</dbReference>
<keyword evidence="4 8" id="KW-0805">Transcription regulation</keyword>
<comment type="cofactor">
    <cofactor evidence="7">
        <name>Zn(2+)</name>
        <dbReference type="ChEBI" id="CHEBI:29105"/>
    </cofactor>
    <text evidence="7">Binds 1 zinc ion per subunit.</text>
</comment>
<dbReference type="InterPro" id="IPR002481">
    <property type="entry name" value="FUR"/>
</dbReference>
<dbReference type="InterPro" id="IPR043135">
    <property type="entry name" value="Fur_C"/>
</dbReference>
<keyword evidence="3 7" id="KW-0862">Zinc</keyword>
<evidence type="ECO:0000313" key="9">
    <source>
        <dbReference type="EMBL" id="ODJ87587.1"/>
    </source>
</evidence>
<feature type="binding site" evidence="7">
    <location>
        <position position="145"/>
    </location>
    <ligand>
        <name>Zn(2+)</name>
        <dbReference type="ChEBI" id="CHEBI:29105"/>
    </ligand>
</feature>
<dbReference type="AlphaFoldDB" id="A0A7Z0VL18"/>
<dbReference type="GO" id="GO:0005829">
    <property type="term" value="C:cytosol"/>
    <property type="evidence" value="ECO:0007669"/>
    <property type="project" value="TreeGrafter"/>
</dbReference>
<proteinExistence type="inferred from homology"/>
<feature type="binding site" evidence="7">
    <location>
        <position position="142"/>
    </location>
    <ligand>
        <name>Zn(2+)</name>
        <dbReference type="ChEBI" id="CHEBI:29105"/>
    </ligand>
</feature>
<dbReference type="GO" id="GO:0000976">
    <property type="term" value="F:transcription cis-regulatory region binding"/>
    <property type="evidence" value="ECO:0007669"/>
    <property type="project" value="TreeGrafter"/>
</dbReference>
<dbReference type="Gene3D" id="3.30.1490.190">
    <property type="match status" value="1"/>
</dbReference>
<dbReference type="Pfam" id="PF01475">
    <property type="entry name" value="FUR"/>
    <property type="match status" value="1"/>
</dbReference>
<protein>
    <recommendedName>
        <fullName evidence="8">Ferric uptake regulation protein</fullName>
    </recommendedName>
</protein>
<comment type="subcellular location">
    <subcellularLocation>
        <location evidence="8">Cytoplasm</location>
    </subcellularLocation>
</comment>
<dbReference type="InterPro" id="IPR036388">
    <property type="entry name" value="WH-like_DNA-bd_sf"/>
</dbReference>
<dbReference type="GO" id="GO:0045892">
    <property type="term" value="P:negative regulation of DNA-templated transcription"/>
    <property type="evidence" value="ECO:0007669"/>
    <property type="project" value="TreeGrafter"/>
</dbReference>
<evidence type="ECO:0000256" key="1">
    <source>
        <dbReference type="ARBA" id="ARBA00007957"/>
    </source>
</evidence>
<organism evidence="9 10">
    <name type="scientific">Candidatus Thiodiazotropha endolucinida</name>
    <dbReference type="NCBI Taxonomy" id="1655433"/>
    <lineage>
        <taxon>Bacteria</taxon>
        <taxon>Pseudomonadati</taxon>
        <taxon>Pseudomonadota</taxon>
        <taxon>Gammaproteobacteria</taxon>
        <taxon>Chromatiales</taxon>
        <taxon>Sedimenticolaceae</taxon>
        <taxon>Candidatus Thiodiazotropha</taxon>
    </lineage>
</organism>
<evidence type="ECO:0000256" key="8">
    <source>
        <dbReference type="RuleBase" id="RU364037"/>
    </source>
</evidence>
<keyword evidence="7 8" id="KW-0479">Metal-binding</keyword>
<reference evidence="9 10" key="1">
    <citation type="submission" date="2016-06" db="EMBL/GenBank/DDBJ databases">
        <title>Genome sequence of endosymbiont of Candidatus Endolucinida thiodiazotropha.</title>
        <authorList>
            <person name="Poehlein A."/>
            <person name="Koenig S."/>
            <person name="Heiden S.E."/>
            <person name="Thuermer A."/>
            <person name="Voget S."/>
            <person name="Daniel R."/>
            <person name="Markert S."/>
            <person name="Gros O."/>
            <person name="Schweder T."/>
        </authorList>
    </citation>
    <scope>NUCLEOTIDE SEQUENCE [LARGE SCALE GENOMIC DNA]</scope>
    <source>
        <strain evidence="9 10">COS</strain>
    </source>
</reference>
<evidence type="ECO:0000256" key="7">
    <source>
        <dbReference type="PIRSR" id="PIRSR602481-1"/>
    </source>
</evidence>
<keyword evidence="5 8" id="KW-0238">DNA-binding</keyword>
<evidence type="ECO:0000313" key="10">
    <source>
        <dbReference type="Proteomes" id="UP000094769"/>
    </source>
</evidence>